<proteinExistence type="predicted"/>
<dbReference type="PANTHER" id="PTHR23044">
    <property type="entry name" value="3'-5' EXONUCLEASE ERI1-RELATED"/>
    <property type="match status" value="1"/>
</dbReference>
<dbReference type="Pfam" id="PF00929">
    <property type="entry name" value="RNase_T"/>
    <property type="match status" value="1"/>
</dbReference>
<evidence type="ECO:0000256" key="2">
    <source>
        <dbReference type="ARBA" id="ARBA00022801"/>
    </source>
</evidence>
<dbReference type="GO" id="GO:0003676">
    <property type="term" value="F:nucleic acid binding"/>
    <property type="evidence" value="ECO:0007669"/>
    <property type="project" value="InterPro"/>
</dbReference>
<reference evidence="5 6" key="1">
    <citation type="submission" date="2017-06" db="EMBL/GenBank/DDBJ databases">
        <authorList>
            <person name="Kim H.J."/>
            <person name="Triplett B.A."/>
        </authorList>
    </citation>
    <scope>NUCLEOTIDE SEQUENCE [LARGE SCALE GENOMIC DNA]</scope>
    <source>
        <strain evidence="5 6">DSM 43151</strain>
    </source>
</reference>
<organism evidence="5 6">
    <name type="scientific">Actinoplanes regularis</name>
    <dbReference type="NCBI Taxonomy" id="52697"/>
    <lineage>
        <taxon>Bacteria</taxon>
        <taxon>Bacillati</taxon>
        <taxon>Actinomycetota</taxon>
        <taxon>Actinomycetes</taxon>
        <taxon>Micromonosporales</taxon>
        <taxon>Micromonosporaceae</taxon>
        <taxon>Actinoplanes</taxon>
    </lineage>
</organism>
<dbReference type="SMART" id="SM00479">
    <property type="entry name" value="EXOIII"/>
    <property type="match status" value="1"/>
</dbReference>
<dbReference type="InterPro" id="IPR036397">
    <property type="entry name" value="RNaseH_sf"/>
</dbReference>
<dbReference type="InterPro" id="IPR012337">
    <property type="entry name" value="RNaseH-like_sf"/>
</dbReference>
<name>A0A238Z364_9ACTN</name>
<dbReference type="InterPro" id="IPR047201">
    <property type="entry name" value="ERI-1_3'hExo-like"/>
</dbReference>
<feature type="domain" description="Exonuclease" evidence="4">
    <location>
        <begin position="8"/>
        <end position="184"/>
    </location>
</feature>
<evidence type="ECO:0000256" key="1">
    <source>
        <dbReference type="ARBA" id="ARBA00022722"/>
    </source>
</evidence>
<dbReference type="EMBL" id="FZNR01000005">
    <property type="protein sequence ID" value="SNR77895.1"/>
    <property type="molecule type" value="Genomic_DNA"/>
</dbReference>
<evidence type="ECO:0000256" key="3">
    <source>
        <dbReference type="ARBA" id="ARBA00022839"/>
    </source>
</evidence>
<dbReference type="AlphaFoldDB" id="A0A238Z364"/>
<sequence>MDEAFGRFLNVVDVEATCWADGPPRGESSEIIEIGICVVDTAGWRRGERRRILVRPRRSRISAFCTELTGLTQADVDGGVDFATACTRVRDELRGPYRTWASWGDYDRRQFERQCVGDVGYPFGSRHINVKERFATAFGLRRGVGMSSALAKAGLPLEGRHHRGDDDAWNIAALVVELARLGHPITG</sequence>
<keyword evidence="1" id="KW-0540">Nuclease</keyword>
<dbReference type="Gene3D" id="3.30.420.10">
    <property type="entry name" value="Ribonuclease H-like superfamily/Ribonuclease H"/>
    <property type="match status" value="1"/>
</dbReference>
<accession>A0A238Z364</accession>
<dbReference type="PANTHER" id="PTHR23044:SF61">
    <property type="entry name" value="3'-5' EXORIBONUCLEASE 1-RELATED"/>
    <property type="match status" value="1"/>
</dbReference>
<dbReference type="CDD" id="cd06133">
    <property type="entry name" value="ERI-1_3'hExo_like"/>
    <property type="match status" value="1"/>
</dbReference>
<keyword evidence="6" id="KW-1185">Reference proteome</keyword>
<gene>
    <name evidence="5" type="ORF">SAMN06264365_105407</name>
</gene>
<evidence type="ECO:0000259" key="4">
    <source>
        <dbReference type="SMART" id="SM00479"/>
    </source>
</evidence>
<protein>
    <submittedName>
        <fullName evidence="5">Inhibitor of the KinA pathway to sporulation, predicted exonuclease</fullName>
    </submittedName>
</protein>
<dbReference type="SUPFAM" id="SSF53098">
    <property type="entry name" value="Ribonuclease H-like"/>
    <property type="match status" value="1"/>
</dbReference>
<keyword evidence="3 5" id="KW-0269">Exonuclease</keyword>
<dbReference type="RefSeq" id="WP_089294069.1">
    <property type="nucleotide sequence ID" value="NZ_BOMU01000035.1"/>
</dbReference>
<dbReference type="GO" id="GO:0000175">
    <property type="term" value="F:3'-5'-RNA exonuclease activity"/>
    <property type="evidence" value="ECO:0007669"/>
    <property type="project" value="InterPro"/>
</dbReference>
<dbReference type="Proteomes" id="UP000198415">
    <property type="component" value="Unassembled WGS sequence"/>
</dbReference>
<evidence type="ECO:0000313" key="5">
    <source>
        <dbReference type="EMBL" id="SNR77895.1"/>
    </source>
</evidence>
<evidence type="ECO:0000313" key="6">
    <source>
        <dbReference type="Proteomes" id="UP000198415"/>
    </source>
</evidence>
<dbReference type="InterPro" id="IPR051274">
    <property type="entry name" value="3-5_Exoribonuclease"/>
</dbReference>
<keyword evidence="2" id="KW-0378">Hydrolase</keyword>
<dbReference type="OrthoDB" id="4563729at2"/>
<dbReference type="InterPro" id="IPR013520">
    <property type="entry name" value="Ribonucl_H"/>
</dbReference>